<dbReference type="EMBL" id="MGFG01000026">
    <property type="protein sequence ID" value="OGM00705.1"/>
    <property type="molecule type" value="Genomic_DNA"/>
</dbReference>
<comment type="caution">
    <text evidence="1">The sequence shown here is derived from an EMBL/GenBank/DDBJ whole genome shotgun (WGS) entry which is preliminary data.</text>
</comment>
<dbReference type="AlphaFoldDB" id="A0A1F7WF75"/>
<protein>
    <submittedName>
        <fullName evidence="1">Uncharacterized protein</fullName>
    </submittedName>
</protein>
<dbReference type="Proteomes" id="UP000176988">
    <property type="component" value="Unassembled WGS sequence"/>
</dbReference>
<evidence type="ECO:0000313" key="2">
    <source>
        <dbReference type="Proteomes" id="UP000176988"/>
    </source>
</evidence>
<accession>A0A1F7WF75</accession>
<gene>
    <name evidence="1" type="ORF">A2480_04700</name>
</gene>
<name>A0A1F7WF75_9BACT</name>
<reference evidence="1 2" key="1">
    <citation type="journal article" date="2016" name="Nat. Commun.">
        <title>Thousands of microbial genomes shed light on interconnected biogeochemical processes in an aquifer system.</title>
        <authorList>
            <person name="Anantharaman K."/>
            <person name="Brown C.T."/>
            <person name="Hug L.A."/>
            <person name="Sharon I."/>
            <person name="Castelle C.J."/>
            <person name="Probst A.J."/>
            <person name="Thomas B.C."/>
            <person name="Singh A."/>
            <person name="Wilkins M.J."/>
            <person name="Karaoz U."/>
            <person name="Brodie E.L."/>
            <person name="Williams K.H."/>
            <person name="Hubbard S.S."/>
            <person name="Banfield J.F."/>
        </authorList>
    </citation>
    <scope>NUCLEOTIDE SEQUENCE [LARGE SCALE GENOMIC DNA]</scope>
</reference>
<sequence length="156" mass="17630">MSENTAAARHATGPTEDFIFGHNNGVVAMWPNPNGRFSAMVREIKNSPEHQAWVFTNPLILEGKVSETHLRAHHGNQAQLTELKTWFRSKGITWTHRGCAGTGFVPFSNGTYKYWQNENGLWQSDYPDSDYACRQPSDPRMAIEAYLDAMEGKEGR</sequence>
<organism evidence="1 2">
    <name type="scientific">Candidatus Uhrbacteria bacterium RIFOXYC2_FULL_47_19</name>
    <dbReference type="NCBI Taxonomy" id="1802424"/>
    <lineage>
        <taxon>Bacteria</taxon>
        <taxon>Candidatus Uhriibacteriota</taxon>
    </lineage>
</organism>
<evidence type="ECO:0000313" key="1">
    <source>
        <dbReference type="EMBL" id="OGM00705.1"/>
    </source>
</evidence>
<proteinExistence type="predicted"/>